<dbReference type="SUPFAM" id="SSF54236">
    <property type="entry name" value="Ubiquitin-like"/>
    <property type="match status" value="1"/>
</dbReference>
<dbReference type="EMBL" id="HBGO01034171">
    <property type="protein sequence ID" value="CAD9359117.1"/>
    <property type="molecule type" value="Transcribed_RNA"/>
</dbReference>
<dbReference type="SMART" id="SM00213">
    <property type="entry name" value="UBQ"/>
    <property type="match status" value="1"/>
</dbReference>
<dbReference type="InterPro" id="IPR029071">
    <property type="entry name" value="Ubiquitin-like_domsf"/>
</dbReference>
<sequence length="112" mass="12634">MSSANKPIYVRCKRRDQTYFVFASKTDTIFHVKERVSEALGREVSPRKMRVYLTEKATDPLPDSATLADHDVGNDDCLYVVFRKAGMDGDDDDDADDGCWEDVEVIRPDLGA</sequence>
<reference evidence="2" key="1">
    <citation type="submission" date="2021-01" db="EMBL/GenBank/DDBJ databases">
        <authorList>
            <person name="Corre E."/>
            <person name="Pelletier E."/>
            <person name="Niang G."/>
            <person name="Scheremetjew M."/>
            <person name="Finn R."/>
            <person name="Kale V."/>
            <person name="Holt S."/>
            <person name="Cochrane G."/>
            <person name="Meng A."/>
            <person name="Brown T."/>
            <person name="Cohen L."/>
        </authorList>
    </citation>
    <scope>NUCLEOTIDE SEQUENCE</scope>
    <source>
        <strain evidence="2">Grunow 1884</strain>
    </source>
</reference>
<evidence type="ECO:0000259" key="1">
    <source>
        <dbReference type="PROSITE" id="PS50053"/>
    </source>
</evidence>
<dbReference type="Gene3D" id="3.10.20.90">
    <property type="entry name" value="Phosphatidylinositol 3-kinase Catalytic Subunit, Chain A, domain 1"/>
    <property type="match status" value="1"/>
</dbReference>
<evidence type="ECO:0000313" key="2">
    <source>
        <dbReference type="EMBL" id="CAD9359117.1"/>
    </source>
</evidence>
<dbReference type="CDD" id="cd17039">
    <property type="entry name" value="Ubl_ubiquitin_like"/>
    <property type="match status" value="1"/>
</dbReference>
<gene>
    <name evidence="2" type="ORF">OSIN01602_LOCUS19758</name>
</gene>
<dbReference type="PANTHER" id="PTHR47725:SF2">
    <property type="entry name" value="UBIQUITIN-LIKE DOMAIN-CONTAINING PROTEIN"/>
    <property type="match status" value="1"/>
</dbReference>
<organism evidence="2">
    <name type="scientific">Trieres chinensis</name>
    <name type="common">Marine centric diatom</name>
    <name type="synonym">Odontella sinensis</name>
    <dbReference type="NCBI Taxonomy" id="1514140"/>
    <lineage>
        <taxon>Eukaryota</taxon>
        <taxon>Sar</taxon>
        <taxon>Stramenopiles</taxon>
        <taxon>Ochrophyta</taxon>
        <taxon>Bacillariophyta</taxon>
        <taxon>Mediophyceae</taxon>
        <taxon>Biddulphiophycidae</taxon>
        <taxon>Eupodiscales</taxon>
        <taxon>Parodontellaceae</taxon>
        <taxon>Trieres</taxon>
    </lineage>
</organism>
<name>A0A7S2A6T7_TRICV</name>
<dbReference type="PANTHER" id="PTHR47725">
    <property type="entry name" value="OS03G0364000 PROTEIN"/>
    <property type="match status" value="1"/>
</dbReference>
<dbReference type="InterPro" id="IPR000626">
    <property type="entry name" value="Ubiquitin-like_dom"/>
</dbReference>
<dbReference type="PROSITE" id="PS50053">
    <property type="entry name" value="UBIQUITIN_2"/>
    <property type="match status" value="1"/>
</dbReference>
<dbReference type="AlphaFoldDB" id="A0A7S2A6T7"/>
<proteinExistence type="predicted"/>
<protein>
    <recommendedName>
        <fullName evidence="1">Ubiquitin-like domain-containing protein</fullName>
    </recommendedName>
</protein>
<feature type="domain" description="Ubiquitin-like" evidence="1">
    <location>
        <begin position="6"/>
        <end position="87"/>
    </location>
</feature>
<accession>A0A7S2A6T7</accession>